<organism evidence="2 3">
    <name type="scientific">Sinorhizobium kummerowiae</name>
    <dbReference type="NCBI Taxonomy" id="158892"/>
    <lineage>
        <taxon>Bacteria</taxon>
        <taxon>Pseudomonadati</taxon>
        <taxon>Pseudomonadota</taxon>
        <taxon>Alphaproteobacteria</taxon>
        <taxon>Hyphomicrobiales</taxon>
        <taxon>Rhizobiaceae</taxon>
        <taxon>Sinorhizobium/Ensifer group</taxon>
        <taxon>Sinorhizobium</taxon>
    </lineage>
</organism>
<feature type="chain" id="PRO_5047116592" evidence="1">
    <location>
        <begin position="25"/>
        <end position="198"/>
    </location>
</feature>
<keyword evidence="3" id="KW-1185">Reference proteome</keyword>
<proteinExistence type="predicted"/>
<evidence type="ECO:0000256" key="1">
    <source>
        <dbReference type="SAM" id="SignalP"/>
    </source>
</evidence>
<name>A0ABY8T6M2_9HYPH</name>
<dbReference type="EMBL" id="CP120365">
    <property type="protein sequence ID" value="WHS93432.1"/>
    <property type="molecule type" value="Genomic_DNA"/>
</dbReference>
<gene>
    <name evidence="2" type="ORF">PZL22_004552</name>
</gene>
<protein>
    <submittedName>
        <fullName evidence="2">Uncharacterized protein</fullName>
    </submittedName>
</protein>
<evidence type="ECO:0000313" key="2">
    <source>
        <dbReference type="EMBL" id="WHS93432.1"/>
    </source>
</evidence>
<reference evidence="2 3" key="1">
    <citation type="submission" date="2023-03" db="EMBL/GenBank/DDBJ databases">
        <authorList>
            <person name="Menendez E."/>
            <person name="Kaur S."/>
            <person name="Flores-Felix J.D."/>
            <person name="diCenzo G.C."/>
            <person name="Peix A."/>
            <person name="Velazquez E."/>
        </authorList>
    </citation>
    <scope>NUCLEOTIDE SEQUENCE [LARGE SCALE GENOMIC DNA]</scope>
    <source>
        <strain evidence="2 3">CCBAU 71714</strain>
    </source>
</reference>
<feature type="signal peptide" evidence="1">
    <location>
        <begin position="1"/>
        <end position="24"/>
    </location>
</feature>
<accession>A0ABY8T6M2</accession>
<evidence type="ECO:0000313" key="3">
    <source>
        <dbReference type="Proteomes" id="UP001233264"/>
    </source>
</evidence>
<sequence>MNAIIFQTALLSVTVLLSAFAAWAGPFGIEQGQSKDSLRIVHEPSHYGVYKLCTVPRRHPAFEVYSAEISETVGVCRVNAGSVMFTADRLGTKVRAKFDEIVRELEDIYGQGKDFKSLKEGSRWSENRDWVMSVTENERTYRREWSVAYGSRLKNGISRINLAVHGLGEDVSFIALEYAFENYTQCLSEKAQSTASAL</sequence>
<keyword evidence="1" id="KW-0732">Signal</keyword>
<dbReference type="Proteomes" id="UP001233264">
    <property type="component" value="Chromosome"/>
</dbReference>